<dbReference type="AlphaFoldDB" id="A0A394DBP3"/>
<feature type="domain" description="EF-hand" evidence="19">
    <location>
        <begin position="175"/>
        <end position="210"/>
    </location>
</feature>
<dbReference type="PANTHER" id="PTHR11972:SF54">
    <property type="entry name" value="RESPIRATORY BURST OXIDASE HOMOLOG PROTEIN J-RELATED"/>
    <property type="match status" value="1"/>
</dbReference>
<reference evidence="21 22" key="1">
    <citation type="journal article" date="2017" name="Plant Biotechnol. J.">
        <title>A comprehensive draft genome sequence for lupin (Lupinus angustifolius), an emerging health food: insights into plant-microbe interactions and legume evolution.</title>
        <authorList>
            <person name="Hane J.K."/>
            <person name="Ming Y."/>
            <person name="Kamphuis L.G."/>
            <person name="Nelson M.N."/>
            <person name="Garg G."/>
            <person name="Atkins C.A."/>
            <person name="Bayer P.E."/>
            <person name="Bravo A."/>
            <person name="Bringans S."/>
            <person name="Cannon S."/>
            <person name="Edwards D."/>
            <person name="Foley R."/>
            <person name="Gao L.L."/>
            <person name="Harrison M.J."/>
            <person name="Huang W."/>
            <person name="Hurgobin B."/>
            <person name="Li S."/>
            <person name="Liu C.W."/>
            <person name="McGrath A."/>
            <person name="Morahan G."/>
            <person name="Murray J."/>
            <person name="Weller J."/>
            <person name="Jian J."/>
            <person name="Singh K.B."/>
        </authorList>
    </citation>
    <scope>NUCLEOTIDE SEQUENCE [LARGE SCALE GENOMIC DNA]</scope>
    <source>
        <strain evidence="22">cv. Tanjil</strain>
        <tissue evidence="21">Whole plant</tissue>
    </source>
</reference>
<keyword evidence="11" id="KW-0274">FAD</keyword>
<keyword evidence="17" id="KW-0961">Cell wall biogenesis/degradation</keyword>
<evidence type="ECO:0000259" key="19">
    <source>
        <dbReference type="PROSITE" id="PS50222"/>
    </source>
</evidence>
<dbReference type="InterPro" id="IPR017938">
    <property type="entry name" value="Riboflavin_synthase-like_b-brl"/>
</dbReference>
<dbReference type="PRINTS" id="PR00466">
    <property type="entry name" value="GP91PHOX"/>
</dbReference>
<dbReference type="GO" id="GO:0009653">
    <property type="term" value="P:anatomical structure morphogenesis"/>
    <property type="evidence" value="ECO:0007669"/>
    <property type="project" value="UniProtKB-ARBA"/>
</dbReference>
<evidence type="ECO:0000256" key="15">
    <source>
        <dbReference type="ARBA" id="ARBA00023002"/>
    </source>
</evidence>
<keyword evidence="7" id="KW-0575">Peroxidase</keyword>
<dbReference type="InterPro" id="IPR002048">
    <property type="entry name" value="EF_hand_dom"/>
</dbReference>
<dbReference type="Gramene" id="OIW20543">
    <property type="protein sequence ID" value="OIW20543"/>
    <property type="gene ID" value="TanjilG_14410"/>
</dbReference>
<keyword evidence="8" id="KW-0285">Flavoprotein</keyword>
<dbReference type="STRING" id="3871.A0A394DBP3"/>
<dbReference type="FunFam" id="2.40.30.10:FF:000059">
    <property type="entry name" value="dual oxidase isoform X1"/>
    <property type="match status" value="1"/>
</dbReference>
<dbReference type="Pfam" id="PF03283">
    <property type="entry name" value="PAE"/>
    <property type="match status" value="1"/>
</dbReference>
<evidence type="ECO:0000256" key="13">
    <source>
        <dbReference type="ARBA" id="ARBA00022857"/>
    </source>
</evidence>
<sequence length="1157" mass="131379">MSSEKTTHDDSSQWILDSIDIDPIVVDHVPKNNNNSDVQTYQQSKVVKAPNGAAMIRNVSNVRSRNGNSQGQCIKMERLQSGAARGLKGLRFLDRTVTGKEADAWKSIEKRFVQHAVDGKLSKEKFAICVGMGSESKDFAGELYDALARRRNICVDNGATLDQVRVFWEDMTSKDLESRLQVFFDMCDKNGDGRLSEEEVQEVIVLSASANKLGNLKQHAAAYSSLIMEELDPDHNGYIEMWQLETLLRQMVSAEDGTRKIDTRTQTLTRAMIPRKYRTPISRFVSKASEFIVDNGKKIWVVAFWLAINLALYVWKFEQYKNKGAFQVMGYCVCFAKGAAETLKFNMALIILTMCRRTLTMLRASFLGRILPFDDNINFHKLIAAAVVVGTLIHAVMHISCDIPRLVSCPNQKFLAILGSGFDYNQPTYLGVVASIVGITGIAMVLIMAFSFTLATHYFRKSVVKLPSPLHRLAGFNAFWYAHHLLIVVYILLIIHGYFLFLTKDWQKKTTWMYLVVPVALYAFERTHPFFRGKDHRVCIIKAIVYTGNVLALYMTKPSGFKYKSGMYIFVKCPDISSFEWHPFSITSAPGDDYLSVHIRALGDWTIELRNRFAQACEPQTTQTRRGSLLRMETKAYPDSNPNPDISSQTRYPKIMIKGPYGAPAQKYKRYDVLLLIGLGIGATPMISILKDLLNNMKMESPQHDSSDDIAEYNSKKGPQRAYFYWVTREQASFEWFKGVMDDIAEYDQDGIIDMHNYLTSVYEEGDARSALIAMIQKLQHAKNGVDVVSESRIRTHFSRPNWKKVFSQLSTTHENSRIVCLDGSDPGYHFQKGFGSGSHNWLLHIEGGGWCNSIASCSHRKMTPLGSSKYMEREVPFSGILSSDPSQNPDFFNWNKVKIRYCDGASFAGHSESEIKKGSGLFFRGQLIWEAIMDELLSIGMSKAKQALLSGCSAGGLATLIHCDDFRDFFPKETTVKCLADAGFFLDEKDILGNSTMRSFYHDVVQLQCLFPLEIIKNIKTPVFLVHPAYDFWQIHNILVPQGSDPHGHWKSCRLNLLNCNANEIEILHHFRTSLLKTVNEFQQREEIGMFIDSCFIHCQTLMRETWHSPNSPKINDKTIADSVADWFFDRKVVKRIDCPYPCNPTCHNMDFSTRV</sequence>
<comment type="subcellular location">
    <subcellularLocation>
        <location evidence="2">Membrane</location>
        <topology evidence="2">Multi-pass membrane protein</topology>
    </subcellularLocation>
    <subcellularLocation>
        <location evidence="3">Secreted</location>
        <location evidence="3">Cell wall</location>
    </subcellularLocation>
</comment>
<keyword evidence="16 18" id="KW-0472">Membrane</keyword>
<accession>A0A394DBP3</accession>
<dbReference type="InterPro" id="IPR039261">
    <property type="entry name" value="FNR_nucleotide-bd"/>
</dbReference>
<dbReference type="GO" id="GO:0071555">
    <property type="term" value="P:cell wall organization"/>
    <property type="evidence" value="ECO:0007669"/>
    <property type="project" value="UniProtKB-KW"/>
</dbReference>
<evidence type="ECO:0000259" key="20">
    <source>
        <dbReference type="PROSITE" id="PS51384"/>
    </source>
</evidence>
<dbReference type="Pfam" id="PF08414">
    <property type="entry name" value="NADPH_Ox"/>
    <property type="match status" value="1"/>
</dbReference>
<feature type="transmembrane region" description="Helical" evidence="18">
    <location>
        <begin position="429"/>
        <end position="459"/>
    </location>
</feature>
<dbReference type="InterPro" id="IPR000778">
    <property type="entry name" value="Cyt_b245_heavy_chain"/>
</dbReference>
<keyword evidence="12" id="KW-0106">Calcium</keyword>
<dbReference type="InterPro" id="IPR013623">
    <property type="entry name" value="NADPH_Ox"/>
</dbReference>
<dbReference type="SMART" id="SM00054">
    <property type="entry name" value="EFh"/>
    <property type="match status" value="2"/>
</dbReference>
<evidence type="ECO:0000256" key="6">
    <source>
        <dbReference type="ARBA" id="ARBA00022512"/>
    </source>
</evidence>
<dbReference type="CDD" id="cd06186">
    <property type="entry name" value="NOX_Duox_like_FAD_NADP"/>
    <property type="match status" value="1"/>
</dbReference>
<dbReference type="GO" id="GO:0042742">
    <property type="term" value="P:defense response to bacterium"/>
    <property type="evidence" value="ECO:0007669"/>
    <property type="project" value="UniProtKB-ARBA"/>
</dbReference>
<evidence type="ECO:0000313" key="22">
    <source>
        <dbReference type="Proteomes" id="UP000188354"/>
    </source>
</evidence>
<dbReference type="InterPro" id="IPR013130">
    <property type="entry name" value="Fe3_Rdtase_TM_dom"/>
</dbReference>
<gene>
    <name evidence="21" type="ORF">TanjilG_14410</name>
</gene>
<evidence type="ECO:0000256" key="10">
    <source>
        <dbReference type="ARBA" id="ARBA00022723"/>
    </source>
</evidence>
<dbReference type="InterPro" id="IPR017927">
    <property type="entry name" value="FAD-bd_FR_type"/>
</dbReference>
<comment type="similarity">
    <text evidence="5">Belongs to the RBOH (TC 5.B.1.3) family.</text>
</comment>
<keyword evidence="9 18" id="KW-0812">Transmembrane</keyword>
<dbReference type="InterPro" id="IPR004963">
    <property type="entry name" value="PAE/NOTUM"/>
</dbReference>
<dbReference type="SUPFAM" id="SSF47473">
    <property type="entry name" value="EF-hand"/>
    <property type="match status" value="1"/>
</dbReference>
<protein>
    <submittedName>
        <fullName evidence="21">Uncharacterized protein</fullName>
    </submittedName>
</protein>
<dbReference type="GO" id="GO:0005886">
    <property type="term" value="C:plasma membrane"/>
    <property type="evidence" value="ECO:0007669"/>
    <property type="project" value="TreeGrafter"/>
</dbReference>
<dbReference type="PROSITE" id="PS51384">
    <property type="entry name" value="FAD_FR"/>
    <property type="match status" value="1"/>
</dbReference>
<dbReference type="Proteomes" id="UP000188354">
    <property type="component" value="Unassembled WGS sequence"/>
</dbReference>
<keyword evidence="6" id="KW-0964">Secreted</keyword>
<dbReference type="PANTHER" id="PTHR11972">
    <property type="entry name" value="NADPH OXIDASE"/>
    <property type="match status" value="1"/>
</dbReference>
<keyword evidence="22" id="KW-1185">Reference proteome</keyword>
<dbReference type="GO" id="GO:0004601">
    <property type="term" value="F:peroxidase activity"/>
    <property type="evidence" value="ECO:0007669"/>
    <property type="project" value="UniProtKB-KW"/>
</dbReference>
<name>A0A394DBP3_LUPAN</name>
<evidence type="ECO:0000256" key="12">
    <source>
        <dbReference type="ARBA" id="ARBA00022837"/>
    </source>
</evidence>
<dbReference type="Pfam" id="PF08022">
    <property type="entry name" value="FAD_binding_8"/>
    <property type="match status" value="1"/>
</dbReference>
<evidence type="ECO:0000256" key="14">
    <source>
        <dbReference type="ARBA" id="ARBA00022989"/>
    </source>
</evidence>
<evidence type="ECO:0000256" key="1">
    <source>
        <dbReference type="ARBA" id="ARBA00003534"/>
    </source>
</evidence>
<comment type="function">
    <text evidence="1">Hydrolyzes acetyl esters in homogalacturonan regions of pectin. In type I primary cell wall, galacturonic acid residues of pectin can be acetylated at the O-2 and O-3 positions. Decreasing the degree of acetylation of pectin gels in vitro alters their physical properties.</text>
</comment>
<dbReference type="EMBL" id="MLAU01010766">
    <property type="protein sequence ID" value="OIW20543.1"/>
    <property type="molecule type" value="Genomic_DNA"/>
</dbReference>
<feature type="transmembrane region" description="Helical" evidence="18">
    <location>
        <begin position="299"/>
        <end position="315"/>
    </location>
</feature>
<dbReference type="Gene3D" id="3.40.50.80">
    <property type="entry name" value="Nucleotide-binding domain of ferredoxin-NADP reductase (FNR) module"/>
    <property type="match status" value="1"/>
</dbReference>
<comment type="caution">
    <text evidence="21">The sequence shown here is derived from an EMBL/GenBank/DDBJ whole genome shotgun (WGS) entry which is preliminary data.</text>
</comment>
<keyword evidence="15" id="KW-0560">Oxidoreductase</keyword>
<evidence type="ECO:0000313" key="21">
    <source>
        <dbReference type="EMBL" id="OIW20543.1"/>
    </source>
</evidence>
<evidence type="ECO:0000256" key="11">
    <source>
        <dbReference type="ARBA" id="ARBA00022827"/>
    </source>
</evidence>
<proteinExistence type="inferred from homology"/>
<evidence type="ECO:0000256" key="18">
    <source>
        <dbReference type="SAM" id="Phobius"/>
    </source>
</evidence>
<dbReference type="GO" id="GO:0016175">
    <property type="term" value="F:superoxide-generating NAD(P)H oxidase activity"/>
    <property type="evidence" value="ECO:0007669"/>
    <property type="project" value="UniProtKB-ARBA"/>
</dbReference>
<dbReference type="GO" id="GO:0005509">
    <property type="term" value="F:calcium ion binding"/>
    <property type="evidence" value="ECO:0007669"/>
    <property type="project" value="InterPro"/>
</dbReference>
<feature type="transmembrane region" description="Helical" evidence="18">
    <location>
        <begin position="673"/>
        <end position="690"/>
    </location>
</feature>
<comment type="similarity">
    <text evidence="4">Belongs to the pectinacetylesterase family.</text>
</comment>
<evidence type="ECO:0000256" key="16">
    <source>
        <dbReference type="ARBA" id="ARBA00023136"/>
    </source>
</evidence>
<dbReference type="Gene3D" id="2.40.30.10">
    <property type="entry name" value="Translation factors"/>
    <property type="match status" value="1"/>
</dbReference>
<feature type="transmembrane region" description="Helical" evidence="18">
    <location>
        <begin position="479"/>
        <end position="501"/>
    </location>
</feature>
<evidence type="ECO:0000256" key="3">
    <source>
        <dbReference type="ARBA" id="ARBA00004191"/>
    </source>
</evidence>
<evidence type="ECO:0000256" key="8">
    <source>
        <dbReference type="ARBA" id="ARBA00022630"/>
    </source>
</evidence>
<dbReference type="GO" id="GO:0016787">
    <property type="term" value="F:hydrolase activity"/>
    <property type="evidence" value="ECO:0007669"/>
    <property type="project" value="InterPro"/>
</dbReference>
<evidence type="ECO:0000256" key="9">
    <source>
        <dbReference type="ARBA" id="ARBA00022692"/>
    </source>
</evidence>
<keyword evidence="6" id="KW-0134">Cell wall</keyword>
<dbReference type="SUPFAM" id="SSF63380">
    <property type="entry name" value="Riboflavin synthase domain-like"/>
    <property type="match status" value="1"/>
</dbReference>
<evidence type="ECO:0000256" key="5">
    <source>
        <dbReference type="ARBA" id="ARBA00007975"/>
    </source>
</evidence>
<dbReference type="Gene3D" id="1.10.238.10">
    <property type="entry name" value="EF-hand"/>
    <property type="match status" value="1"/>
</dbReference>
<dbReference type="InterPro" id="IPR050369">
    <property type="entry name" value="RBOH/FRE"/>
</dbReference>
<dbReference type="Pfam" id="PF01794">
    <property type="entry name" value="Ferric_reduct"/>
    <property type="match status" value="1"/>
</dbReference>
<dbReference type="InterPro" id="IPR018247">
    <property type="entry name" value="EF_Hand_1_Ca_BS"/>
</dbReference>
<keyword evidence="13" id="KW-0521">NADP</keyword>
<dbReference type="PROSITE" id="PS50222">
    <property type="entry name" value="EF_HAND_2"/>
    <property type="match status" value="1"/>
</dbReference>
<keyword evidence="10" id="KW-0479">Metal-binding</keyword>
<evidence type="ECO:0000256" key="4">
    <source>
        <dbReference type="ARBA" id="ARBA00005784"/>
    </source>
</evidence>
<dbReference type="SUPFAM" id="SSF52343">
    <property type="entry name" value="Ferredoxin reductase-like, C-terminal NADP-linked domain"/>
    <property type="match status" value="1"/>
</dbReference>
<keyword evidence="14 18" id="KW-1133">Transmembrane helix</keyword>
<dbReference type="SFLD" id="SFLDG01169">
    <property type="entry name" value="NADPH_oxidase_subgroup_(NOX)"/>
    <property type="match status" value="1"/>
</dbReference>
<dbReference type="GO" id="GO:0016174">
    <property type="term" value="F:NAD(P)H oxidase H2O2-forming activity"/>
    <property type="evidence" value="ECO:0007669"/>
    <property type="project" value="TreeGrafter"/>
</dbReference>
<evidence type="ECO:0000256" key="2">
    <source>
        <dbReference type="ARBA" id="ARBA00004141"/>
    </source>
</evidence>
<dbReference type="InterPro" id="IPR011992">
    <property type="entry name" value="EF-hand-dom_pair"/>
</dbReference>
<evidence type="ECO:0000256" key="17">
    <source>
        <dbReference type="ARBA" id="ARBA00023316"/>
    </source>
</evidence>
<feature type="domain" description="FAD-binding FR-type" evidence="20">
    <location>
        <begin position="533"/>
        <end position="667"/>
    </location>
</feature>
<dbReference type="InterPro" id="IPR013112">
    <property type="entry name" value="FAD-bd_8"/>
</dbReference>
<organism evidence="21 22">
    <name type="scientific">Lupinus angustifolius</name>
    <name type="common">Narrow-leaved blue lupine</name>
    <dbReference type="NCBI Taxonomy" id="3871"/>
    <lineage>
        <taxon>Eukaryota</taxon>
        <taxon>Viridiplantae</taxon>
        <taxon>Streptophyta</taxon>
        <taxon>Embryophyta</taxon>
        <taxon>Tracheophyta</taxon>
        <taxon>Spermatophyta</taxon>
        <taxon>Magnoliopsida</taxon>
        <taxon>eudicotyledons</taxon>
        <taxon>Gunneridae</taxon>
        <taxon>Pentapetalae</taxon>
        <taxon>rosids</taxon>
        <taxon>fabids</taxon>
        <taxon>Fabales</taxon>
        <taxon>Fabaceae</taxon>
        <taxon>Papilionoideae</taxon>
        <taxon>50 kb inversion clade</taxon>
        <taxon>genistoids sensu lato</taxon>
        <taxon>core genistoids</taxon>
        <taxon>Genisteae</taxon>
        <taxon>Lupinus</taxon>
    </lineage>
</organism>
<dbReference type="PROSITE" id="PS00018">
    <property type="entry name" value="EF_HAND_1"/>
    <property type="match status" value="1"/>
</dbReference>
<evidence type="ECO:0000256" key="7">
    <source>
        <dbReference type="ARBA" id="ARBA00022559"/>
    </source>
</evidence>